<dbReference type="GO" id="GO:0015095">
    <property type="term" value="F:magnesium ion transmembrane transporter activity"/>
    <property type="evidence" value="ECO:0007669"/>
    <property type="project" value="TreeGrafter"/>
</dbReference>
<dbReference type="AlphaFoldDB" id="A0AAN0W0V2"/>
<dbReference type="SUPFAM" id="SSF143865">
    <property type="entry name" value="CorA soluble domain-like"/>
    <property type="match status" value="1"/>
</dbReference>
<dbReference type="RefSeq" id="WP_040122531.1">
    <property type="nucleotide sequence ID" value="NZ_CP009266.1"/>
</dbReference>
<evidence type="ECO:0000256" key="4">
    <source>
        <dbReference type="ARBA" id="ARBA00022475"/>
    </source>
</evidence>
<keyword evidence="9" id="KW-0406">Ion transport</keyword>
<gene>
    <name evidence="12" type="ORF">IX92_28065</name>
</gene>
<comment type="subcellular location">
    <subcellularLocation>
        <location evidence="1">Cell membrane</location>
        <topology evidence="1">Multi-pass membrane protein</topology>
    </subcellularLocation>
</comment>
<dbReference type="PANTHER" id="PTHR46494">
    <property type="entry name" value="CORA FAMILY METAL ION TRANSPORTER (EUROFUNG)"/>
    <property type="match status" value="1"/>
</dbReference>
<evidence type="ECO:0000256" key="10">
    <source>
        <dbReference type="ARBA" id="ARBA00023136"/>
    </source>
</evidence>
<proteinExistence type="inferred from homology"/>
<dbReference type="Gene3D" id="1.20.58.340">
    <property type="entry name" value="Magnesium transport protein CorA, transmembrane region"/>
    <property type="match status" value="2"/>
</dbReference>
<dbReference type="GO" id="GO:0050897">
    <property type="term" value="F:cobalt ion binding"/>
    <property type="evidence" value="ECO:0007669"/>
    <property type="project" value="TreeGrafter"/>
</dbReference>
<dbReference type="GO" id="GO:0005886">
    <property type="term" value="C:plasma membrane"/>
    <property type="evidence" value="ECO:0007669"/>
    <property type="project" value="UniProtKB-SubCell"/>
</dbReference>
<evidence type="ECO:0000256" key="2">
    <source>
        <dbReference type="ARBA" id="ARBA00009765"/>
    </source>
</evidence>
<geneLocation type="plasmid" evidence="12 13">
    <name>p319</name>
</geneLocation>
<feature type="transmembrane region" description="Helical" evidence="11">
    <location>
        <begin position="285"/>
        <end position="308"/>
    </location>
</feature>
<dbReference type="GO" id="GO:0000287">
    <property type="term" value="F:magnesium ion binding"/>
    <property type="evidence" value="ECO:0007669"/>
    <property type="project" value="TreeGrafter"/>
</dbReference>
<keyword evidence="4" id="KW-1003">Cell membrane</keyword>
<sequence>MGDGLISGWRFDQGTPQPLTSLGETLAPAHWYHCQRDTPTLRVWLQSQSLPESLIASLLADDTRPRFETYGEDCFLFILRDINLNEGADPDDMLSVRLLWYRGALISTRKLPSRAVATVIEALQRHQGPSSVAELLVWMVSRINDAIAHFLTPVEEQIATFDVPQVSDLEPLNLLHTRLLRLRRYLKPQRYALEDLLHAQVPALSQQVHHFNNAQDTVARLNESIDFYLDQIAHALALVHQGQTQLMNRNTYLFSVIAGIFLPASFVTGLLGVNVGGLPGSADPLAFWVLCALLIGVIGLEIVILKILRFI</sequence>
<dbReference type="GO" id="GO:0015087">
    <property type="term" value="F:cobalt ion transmembrane transporter activity"/>
    <property type="evidence" value="ECO:0007669"/>
    <property type="project" value="TreeGrafter"/>
</dbReference>
<keyword evidence="12" id="KW-0614">Plasmid</keyword>
<keyword evidence="10 11" id="KW-0472">Membrane</keyword>
<name>A0AAN0W0V2_9VIBR</name>
<protein>
    <submittedName>
        <fullName evidence="12">Magnesium transporter</fullName>
    </submittedName>
</protein>
<keyword evidence="13" id="KW-1185">Reference proteome</keyword>
<organism evidence="12 13">
    <name type="scientific">Vibrio coralliilyticus</name>
    <dbReference type="NCBI Taxonomy" id="190893"/>
    <lineage>
        <taxon>Bacteria</taxon>
        <taxon>Pseudomonadati</taxon>
        <taxon>Pseudomonadota</taxon>
        <taxon>Gammaproteobacteria</taxon>
        <taxon>Vibrionales</taxon>
        <taxon>Vibrionaceae</taxon>
        <taxon>Vibrio</taxon>
    </lineage>
</organism>
<dbReference type="EMBL" id="CP009620">
    <property type="protein sequence ID" value="AIW22897.1"/>
    <property type="molecule type" value="Genomic_DNA"/>
</dbReference>
<dbReference type="InterPro" id="IPR002523">
    <property type="entry name" value="MgTranspt_CorA/ZnTranspt_ZntB"/>
</dbReference>
<dbReference type="KEGG" id="vct:JV59_25030"/>
<keyword evidence="8 11" id="KW-1133">Transmembrane helix</keyword>
<evidence type="ECO:0000256" key="9">
    <source>
        <dbReference type="ARBA" id="ARBA00023065"/>
    </source>
</evidence>
<comment type="similarity">
    <text evidence="2">Belongs to the CorA metal ion transporter (MIT) (TC 1.A.35) family.</text>
</comment>
<evidence type="ECO:0000256" key="6">
    <source>
        <dbReference type="ARBA" id="ARBA00022692"/>
    </source>
</evidence>
<evidence type="ECO:0000256" key="11">
    <source>
        <dbReference type="SAM" id="Phobius"/>
    </source>
</evidence>
<evidence type="ECO:0000256" key="8">
    <source>
        <dbReference type="ARBA" id="ARBA00022989"/>
    </source>
</evidence>
<dbReference type="SUPFAM" id="SSF144083">
    <property type="entry name" value="Magnesium transport protein CorA, transmembrane region"/>
    <property type="match status" value="1"/>
</dbReference>
<dbReference type="InterPro" id="IPR045863">
    <property type="entry name" value="CorA_TM1_TM2"/>
</dbReference>
<evidence type="ECO:0000256" key="5">
    <source>
        <dbReference type="ARBA" id="ARBA00022519"/>
    </source>
</evidence>
<reference evidence="12 13" key="1">
    <citation type="submission" date="2014-10" db="EMBL/GenBank/DDBJ databases">
        <title>The Complete Genome Sequence for the Shellfish Pathogen Vibrio coralliilyticus RE98 Isolated from a Shellfish Hatchery.</title>
        <authorList>
            <person name="Richards G.P."/>
            <person name="Bono J.L."/>
            <person name="Watson M.A."/>
            <person name="Needleman D.S."/>
        </authorList>
    </citation>
    <scope>NUCLEOTIDE SEQUENCE [LARGE SCALE GENOMIC DNA]</scope>
    <source>
        <strain evidence="12 13">RE98</strain>
        <plasmid evidence="12 13">p319</plasmid>
    </source>
</reference>
<keyword evidence="5" id="KW-0997">Cell inner membrane</keyword>
<accession>A0AAN0W0V2</accession>
<dbReference type="InterPro" id="IPR045861">
    <property type="entry name" value="CorA_cytoplasmic_dom"/>
</dbReference>
<evidence type="ECO:0000256" key="1">
    <source>
        <dbReference type="ARBA" id="ARBA00004651"/>
    </source>
</evidence>
<keyword evidence="3" id="KW-0813">Transport</keyword>
<evidence type="ECO:0000313" key="13">
    <source>
        <dbReference type="Proteomes" id="UP000030081"/>
    </source>
</evidence>
<keyword evidence="7" id="KW-0862">Zinc</keyword>
<feature type="transmembrane region" description="Helical" evidence="11">
    <location>
        <begin position="252"/>
        <end position="273"/>
    </location>
</feature>
<dbReference type="KEGG" id="vcy:IX92_28065"/>
<evidence type="ECO:0000256" key="7">
    <source>
        <dbReference type="ARBA" id="ARBA00022833"/>
    </source>
</evidence>
<dbReference type="Gene3D" id="3.30.460.20">
    <property type="entry name" value="CorA soluble domain-like"/>
    <property type="match status" value="1"/>
</dbReference>
<dbReference type="Pfam" id="PF01544">
    <property type="entry name" value="CorA"/>
    <property type="match status" value="1"/>
</dbReference>
<keyword evidence="6 11" id="KW-0812">Transmembrane</keyword>
<evidence type="ECO:0000256" key="3">
    <source>
        <dbReference type="ARBA" id="ARBA00022448"/>
    </source>
</evidence>
<dbReference type="Proteomes" id="UP000030081">
    <property type="component" value="Plasmid p319"/>
</dbReference>
<evidence type="ECO:0000313" key="12">
    <source>
        <dbReference type="EMBL" id="AIW22897.1"/>
    </source>
</evidence>
<dbReference type="PANTHER" id="PTHR46494:SF3">
    <property type="entry name" value="ZINC TRANSPORT PROTEIN ZNTB"/>
    <property type="match status" value="1"/>
</dbReference>